<evidence type="ECO:0000313" key="1">
    <source>
        <dbReference type="EMBL" id="PIW18973.1"/>
    </source>
</evidence>
<gene>
    <name evidence="1" type="ORF">COW36_02365</name>
</gene>
<dbReference type="EMBL" id="PFFQ01000006">
    <property type="protein sequence ID" value="PIW18973.1"/>
    <property type="molecule type" value="Genomic_DNA"/>
</dbReference>
<organism evidence="1 2">
    <name type="scientific">bacterium (Candidatus Blackallbacteria) CG17_big_fil_post_rev_8_21_14_2_50_48_46</name>
    <dbReference type="NCBI Taxonomy" id="2014261"/>
    <lineage>
        <taxon>Bacteria</taxon>
        <taxon>Candidatus Blackallbacteria</taxon>
    </lineage>
</organism>
<sequence length="67" mass="7344">MFFCKIAQGSEAQESTHNQMSPQPSADIFLKSAQSPSIVKKLQSDLNSDGIIIINIQIHSIGLFLRA</sequence>
<evidence type="ECO:0000313" key="2">
    <source>
        <dbReference type="Proteomes" id="UP000231019"/>
    </source>
</evidence>
<proteinExistence type="predicted"/>
<accession>A0A2M7GA01</accession>
<dbReference type="Proteomes" id="UP000231019">
    <property type="component" value="Unassembled WGS sequence"/>
</dbReference>
<dbReference type="AlphaFoldDB" id="A0A2M7GA01"/>
<comment type="caution">
    <text evidence="1">The sequence shown here is derived from an EMBL/GenBank/DDBJ whole genome shotgun (WGS) entry which is preliminary data.</text>
</comment>
<name>A0A2M7GA01_9BACT</name>
<protein>
    <submittedName>
        <fullName evidence="1">Uncharacterized protein</fullName>
    </submittedName>
</protein>
<reference evidence="1 2" key="1">
    <citation type="submission" date="2017-09" db="EMBL/GenBank/DDBJ databases">
        <title>Depth-based differentiation of microbial function through sediment-hosted aquifers and enrichment of novel symbionts in the deep terrestrial subsurface.</title>
        <authorList>
            <person name="Probst A.J."/>
            <person name="Ladd B."/>
            <person name="Jarett J.K."/>
            <person name="Geller-Mcgrath D.E."/>
            <person name="Sieber C.M."/>
            <person name="Emerson J.B."/>
            <person name="Anantharaman K."/>
            <person name="Thomas B.C."/>
            <person name="Malmstrom R."/>
            <person name="Stieglmeier M."/>
            <person name="Klingl A."/>
            <person name="Woyke T."/>
            <person name="Ryan C.M."/>
            <person name="Banfield J.F."/>
        </authorList>
    </citation>
    <scope>NUCLEOTIDE SEQUENCE [LARGE SCALE GENOMIC DNA]</scope>
    <source>
        <strain evidence="1">CG17_big_fil_post_rev_8_21_14_2_50_48_46</strain>
    </source>
</reference>